<evidence type="ECO:0000313" key="1">
    <source>
        <dbReference type="EMBL" id="KKN66365.1"/>
    </source>
</evidence>
<name>A0A0F9SBX6_9ZZZZ</name>
<accession>A0A0F9SBX6</accession>
<dbReference type="AlphaFoldDB" id="A0A0F9SBX6"/>
<dbReference type="EMBL" id="LAZR01000502">
    <property type="protein sequence ID" value="KKN66365.1"/>
    <property type="molecule type" value="Genomic_DNA"/>
</dbReference>
<gene>
    <name evidence="1" type="ORF">LCGC14_0471860</name>
</gene>
<comment type="caution">
    <text evidence="1">The sequence shown here is derived from an EMBL/GenBank/DDBJ whole genome shotgun (WGS) entry which is preliminary data.</text>
</comment>
<sequence>MSAHFDKLCKYQVGDRFVDPDPRDFLRVLKIGGRGDIKGPRYYVTDDDKRSRWVSEAWLDEQARIK</sequence>
<protein>
    <submittedName>
        <fullName evidence="1">Uncharacterized protein</fullName>
    </submittedName>
</protein>
<organism evidence="1">
    <name type="scientific">marine sediment metagenome</name>
    <dbReference type="NCBI Taxonomy" id="412755"/>
    <lineage>
        <taxon>unclassified sequences</taxon>
        <taxon>metagenomes</taxon>
        <taxon>ecological metagenomes</taxon>
    </lineage>
</organism>
<proteinExistence type="predicted"/>
<reference evidence="1" key="1">
    <citation type="journal article" date="2015" name="Nature">
        <title>Complex archaea that bridge the gap between prokaryotes and eukaryotes.</title>
        <authorList>
            <person name="Spang A."/>
            <person name="Saw J.H."/>
            <person name="Jorgensen S.L."/>
            <person name="Zaremba-Niedzwiedzka K."/>
            <person name="Martijn J."/>
            <person name="Lind A.E."/>
            <person name="van Eijk R."/>
            <person name="Schleper C."/>
            <person name="Guy L."/>
            <person name="Ettema T.J."/>
        </authorList>
    </citation>
    <scope>NUCLEOTIDE SEQUENCE</scope>
</reference>